<organism evidence="2 3">
    <name type="scientific">Candidatus Coproplasma excrementigallinarum</name>
    <dbReference type="NCBI Taxonomy" id="2840747"/>
    <lineage>
        <taxon>Bacteria</taxon>
        <taxon>Bacillati</taxon>
        <taxon>Bacillota</taxon>
        <taxon>Clostridia</taxon>
        <taxon>Eubacteriales</taxon>
        <taxon>Candidatus Coproplasma</taxon>
    </lineage>
</organism>
<sequence>MAKRIKKGGGAVGFVLILVALAMLVVAIVGVCIDWISTKVTAAGYTGEPIFQSLSELFDDFKDSDSDIAGKFKLMAAFAILTVILAGGTTVFAGITKVLGWKLFKFLLVVIAIVCVICGVVSIITTYTFCDQMSISGDILDWIQTGSKTSPYIGAWLTPIGGVLCGLVGVGVAVKS</sequence>
<keyword evidence="1" id="KW-1133">Transmembrane helix</keyword>
<feature type="transmembrane region" description="Helical" evidence="1">
    <location>
        <begin position="74"/>
        <end position="95"/>
    </location>
</feature>
<feature type="transmembrane region" description="Helical" evidence="1">
    <location>
        <begin position="107"/>
        <end position="129"/>
    </location>
</feature>
<name>A0A9D1MJA9_9FIRM</name>
<dbReference type="AlphaFoldDB" id="A0A9D1MJA9"/>
<reference evidence="2" key="1">
    <citation type="submission" date="2020-10" db="EMBL/GenBank/DDBJ databases">
        <authorList>
            <person name="Gilroy R."/>
        </authorList>
    </citation>
    <scope>NUCLEOTIDE SEQUENCE</scope>
    <source>
        <strain evidence="2">CHK195-12923</strain>
    </source>
</reference>
<evidence type="ECO:0000313" key="2">
    <source>
        <dbReference type="EMBL" id="HIU61064.1"/>
    </source>
</evidence>
<protein>
    <submittedName>
        <fullName evidence="2">Uncharacterized protein</fullName>
    </submittedName>
</protein>
<keyword evidence="1" id="KW-0812">Transmembrane</keyword>
<feature type="transmembrane region" description="Helical" evidence="1">
    <location>
        <begin position="12"/>
        <end position="36"/>
    </location>
</feature>
<comment type="caution">
    <text evidence="2">The sequence shown here is derived from an EMBL/GenBank/DDBJ whole genome shotgun (WGS) entry which is preliminary data.</text>
</comment>
<keyword evidence="1" id="KW-0472">Membrane</keyword>
<dbReference type="EMBL" id="DVNE01000002">
    <property type="protein sequence ID" value="HIU61064.1"/>
    <property type="molecule type" value="Genomic_DNA"/>
</dbReference>
<proteinExistence type="predicted"/>
<dbReference type="Proteomes" id="UP000824110">
    <property type="component" value="Unassembled WGS sequence"/>
</dbReference>
<accession>A0A9D1MJA9</accession>
<gene>
    <name evidence="2" type="ORF">IAB69_00215</name>
</gene>
<evidence type="ECO:0000313" key="3">
    <source>
        <dbReference type="Proteomes" id="UP000824110"/>
    </source>
</evidence>
<feature type="transmembrane region" description="Helical" evidence="1">
    <location>
        <begin position="149"/>
        <end position="174"/>
    </location>
</feature>
<reference evidence="2" key="2">
    <citation type="journal article" date="2021" name="PeerJ">
        <title>Extensive microbial diversity within the chicken gut microbiome revealed by metagenomics and culture.</title>
        <authorList>
            <person name="Gilroy R."/>
            <person name="Ravi A."/>
            <person name="Getino M."/>
            <person name="Pursley I."/>
            <person name="Horton D.L."/>
            <person name="Alikhan N.F."/>
            <person name="Baker D."/>
            <person name="Gharbi K."/>
            <person name="Hall N."/>
            <person name="Watson M."/>
            <person name="Adriaenssens E.M."/>
            <person name="Foster-Nyarko E."/>
            <person name="Jarju S."/>
            <person name="Secka A."/>
            <person name="Antonio M."/>
            <person name="Oren A."/>
            <person name="Chaudhuri R.R."/>
            <person name="La Ragione R."/>
            <person name="Hildebrand F."/>
            <person name="Pallen M.J."/>
        </authorList>
    </citation>
    <scope>NUCLEOTIDE SEQUENCE</scope>
    <source>
        <strain evidence="2">CHK195-12923</strain>
    </source>
</reference>
<evidence type="ECO:0000256" key="1">
    <source>
        <dbReference type="SAM" id="Phobius"/>
    </source>
</evidence>